<keyword evidence="4" id="KW-1185">Reference proteome</keyword>
<name>A0A9X1F7M1_9FLAO</name>
<protein>
    <submittedName>
        <fullName evidence="3">Helix-turn-helix domain-containing protein</fullName>
    </submittedName>
</protein>
<feature type="domain" description="HTH araC/xylS-type" evidence="2">
    <location>
        <begin position="196"/>
        <end position="302"/>
    </location>
</feature>
<evidence type="ECO:0000256" key="1">
    <source>
        <dbReference type="ARBA" id="ARBA00023125"/>
    </source>
</evidence>
<dbReference type="PANTHER" id="PTHR43280:SF32">
    <property type="entry name" value="TRANSCRIPTIONAL REGULATORY PROTEIN"/>
    <property type="match status" value="1"/>
</dbReference>
<dbReference type="Pfam" id="PF12833">
    <property type="entry name" value="HTH_18"/>
    <property type="match status" value="1"/>
</dbReference>
<accession>A0A9X1F7M1</accession>
<dbReference type="PROSITE" id="PS01124">
    <property type="entry name" value="HTH_ARAC_FAMILY_2"/>
    <property type="match status" value="1"/>
</dbReference>
<dbReference type="PANTHER" id="PTHR43280">
    <property type="entry name" value="ARAC-FAMILY TRANSCRIPTIONAL REGULATOR"/>
    <property type="match status" value="1"/>
</dbReference>
<dbReference type="InterPro" id="IPR018060">
    <property type="entry name" value="HTH_AraC"/>
</dbReference>
<reference evidence="3" key="1">
    <citation type="submission" date="2021-04" db="EMBL/GenBank/DDBJ databases">
        <authorList>
            <person name="Pira H."/>
            <person name="Risdian C."/>
            <person name="Wink J."/>
        </authorList>
    </citation>
    <scope>NUCLEOTIDE SEQUENCE</scope>
    <source>
        <strain evidence="3">WHY3</strain>
    </source>
</reference>
<sequence>MQHFTTLKDYCLGIGISEPKWQHFDVRMFQDNMKTVRHKMPTFKHEFYAIALKLDGSGYAKTGNFSTKNLKATVFFNSPYQILQWDIAPDWEGFYIIFSEEFYRSENKNKKISIDFPFLLIDNTIPLELDKQDVETFVKTFESIIAEHRANHSDAQQVVYHHTQILLHKVARLFQQKVTKTEQTFQQRDNDVALVSRFKNLIEISFYPDTFFDNAEPHKVQYYASKLAIHPNHLNAVVKRITDYSASELIYKHLLSLAKSKLKNTSASVKEIAFQLHYNYPNHFTNFFKKQTELTPNQFRNR</sequence>
<gene>
    <name evidence="3" type="ORF">KCG49_05795</name>
</gene>
<evidence type="ECO:0000259" key="2">
    <source>
        <dbReference type="PROSITE" id="PS01124"/>
    </source>
</evidence>
<comment type="caution">
    <text evidence="3">The sequence shown here is derived from an EMBL/GenBank/DDBJ whole genome shotgun (WGS) entry which is preliminary data.</text>
</comment>
<dbReference type="GO" id="GO:0003700">
    <property type="term" value="F:DNA-binding transcription factor activity"/>
    <property type="evidence" value="ECO:0007669"/>
    <property type="project" value="InterPro"/>
</dbReference>
<proteinExistence type="predicted"/>
<dbReference type="SMART" id="SM00342">
    <property type="entry name" value="HTH_ARAC"/>
    <property type="match status" value="1"/>
</dbReference>
<dbReference type="GO" id="GO:0043565">
    <property type="term" value="F:sequence-specific DNA binding"/>
    <property type="evidence" value="ECO:0007669"/>
    <property type="project" value="InterPro"/>
</dbReference>
<dbReference type="EMBL" id="JAGSPD010000004">
    <property type="protein sequence ID" value="MBV7268709.1"/>
    <property type="molecule type" value="Genomic_DNA"/>
</dbReference>
<organism evidence="3 4">
    <name type="scientific">Winogradskyella luteola</name>
    <dbReference type="NCBI Taxonomy" id="2828330"/>
    <lineage>
        <taxon>Bacteria</taxon>
        <taxon>Pseudomonadati</taxon>
        <taxon>Bacteroidota</taxon>
        <taxon>Flavobacteriia</taxon>
        <taxon>Flavobacteriales</taxon>
        <taxon>Flavobacteriaceae</taxon>
        <taxon>Winogradskyella</taxon>
    </lineage>
</organism>
<dbReference type="RefSeq" id="WP_218545261.1">
    <property type="nucleotide sequence ID" value="NZ_JAGSPD010000004.1"/>
</dbReference>
<dbReference type="Proteomes" id="UP001138894">
    <property type="component" value="Unassembled WGS sequence"/>
</dbReference>
<keyword evidence="1" id="KW-0238">DNA-binding</keyword>
<dbReference type="AlphaFoldDB" id="A0A9X1F7M1"/>
<evidence type="ECO:0000313" key="4">
    <source>
        <dbReference type="Proteomes" id="UP001138894"/>
    </source>
</evidence>
<evidence type="ECO:0000313" key="3">
    <source>
        <dbReference type="EMBL" id="MBV7268709.1"/>
    </source>
</evidence>